<keyword evidence="1" id="KW-0472">Membrane</keyword>
<comment type="caution">
    <text evidence="2">The sequence shown here is derived from an EMBL/GenBank/DDBJ whole genome shotgun (WGS) entry which is preliminary data.</text>
</comment>
<evidence type="ECO:0000313" key="2">
    <source>
        <dbReference type="EMBL" id="GGM31606.1"/>
    </source>
</evidence>
<sequence length="128" mass="15200">MQKHLVFIKHRIYNQDGFLLPYVTFIITLLLLSVMSAITLYSNDQLITELQLEQVELETLHQIGYTDFSKNLVDYPITTQQQMMNYFYPNGKVLITYYQHNDNKIVITLKAITLKKNQKTRVYYLTLE</sequence>
<dbReference type="Proteomes" id="UP000618460">
    <property type="component" value="Unassembled WGS sequence"/>
</dbReference>
<accession>A0A917TQG3</accession>
<proteinExistence type="predicted"/>
<name>A0A917TQG3_9BACI</name>
<feature type="transmembrane region" description="Helical" evidence="1">
    <location>
        <begin position="20"/>
        <end position="41"/>
    </location>
</feature>
<dbReference type="EMBL" id="BMLG01000007">
    <property type="protein sequence ID" value="GGM31606.1"/>
    <property type="molecule type" value="Genomic_DNA"/>
</dbReference>
<reference evidence="2" key="1">
    <citation type="journal article" date="2014" name="Int. J. Syst. Evol. Microbiol.">
        <title>Complete genome sequence of Corynebacterium casei LMG S-19264T (=DSM 44701T), isolated from a smear-ripened cheese.</title>
        <authorList>
            <consortium name="US DOE Joint Genome Institute (JGI-PGF)"/>
            <person name="Walter F."/>
            <person name="Albersmeier A."/>
            <person name="Kalinowski J."/>
            <person name="Ruckert C."/>
        </authorList>
    </citation>
    <scope>NUCLEOTIDE SEQUENCE</scope>
    <source>
        <strain evidence="2">CGMCC 1.6333</strain>
    </source>
</reference>
<evidence type="ECO:0000256" key="1">
    <source>
        <dbReference type="SAM" id="Phobius"/>
    </source>
</evidence>
<dbReference type="RefSeq" id="WP_117154320.1">
    <property type="nucleotide sequence ID" value="NZ_BMLG01000007.1"/>
</dbReference>
<keyword evidence="3" id="KW-1185">Reference proteome</keyword>
<organism evidence="2 3">
    <name type="scientific">Paraliobacillus quinghaiensis</name>
    <dbReference type="NCBI Taxonomy" id="470815"/>
    <lineage>
        <taxon>Bacteria</taxon>
        <taxon>Bacillati</taxon>
        <taxon>Bacillota</taxon>
        <taxon>Bacilli</taxon>
        <taxon>Bacillales</taxon>
        <taxon>Bacillaceae</taxon>
        <taxon>Paraliobacillus</taxon>
    </lineage>
</organism>
<dbReference type="OrthoDB" id="2973795at2"/>
<reference evidence="2" key="2">
    <citation type="submission" date="2020-09" db="EMBL/GenBank/DDBJ databases">
        <authorList>
            <person name="Sun Q."/>
            <person name="Zhou Y."/>
        </authorList>
    </citation>
    <scope>NUCLEOTIDE SEQUENCE</scope>
    <source>
        <strain evidence="2">CGMCC 1.6333</strain>
    </source>
</reference>
<evidence type="ECO:0008006" key="4">
    <source>
        <dbReference type="Google" id="ProtNLM"/>
    </source>
</evidence>
<dbReference type="AlphaFoldDB" id="A0A917TQG3"/>
<evidence type="ECO:0000313" key="3">
    <source>
        <dbReference type="Proteomes" id="UP000618460"/>
    </source>
</evidence>
<keyword evidence="1" id="KW-0812">Transmembrane</keyword>
<gene>
    <name evidence="2" type="ORF">GCM10011351_17240</name>
</gene>
<keyword evidence="1" id="KW-1133">Transmembrane helix</keyword>
<protein>
    <recommendedName>
        <fullName evidence="4">ComG operon protein 7</fullName>
    </recommendedName>
</protein>